<dbReference type="PANTHER" id="PTHR11070">
    <property type="entry name" value="UVRD / RECB / PCRA DNA HELICASE FAMILY MEMBER"/>
    <property type="match status" value="1"/>
</dbReference>
<evidence type="ECO:0000259" key="2">
    <source>
        <dbReference type="Pfam" id="PF13538"/>
    </source>
</evidence>
<evidence type="ECO:0000313" key="4">
    <source>
        <dbReference type="Proteomes" id="UP000029553"/>
    </source>
</evidence>
<dbReference type="InterPro" id="IPR000212">
    <property type="entry name" value="DNA_helicase_UvrD/REP"/>
</dbReference>
<name>A0A096FLN2_COMTE</name>
<dbReference type="GO" id="GO:0003677">
    <property type="term" value="F:DNA binding"/>
    <property type="evidence" value="ECO:0007669"/>
    <property type="project" value="InterPro"/>
</dbReference>
<proteinExistence type="predicted"/>
<comment type="caution">
    <text evidence="3">The sequence shown here is derived from an EMBL/GenBank/DDBJ whole genome shotgun (WGS) entry which is preliminary data.</text>
</comment>
<evidence type="ECO:0000313" key="3">
    <source>
        <dbReference type="EMBL" id="KGH31246.1"/>
    </source>
</evidence>
<dbReference type="GO" id="GO:0005829">
    <property type="term" value="C:cytosol"/>
    <property type="evidence" value="ECO:0007669"/>
    <property type="project" value="TreeGrafter"/>
</dbReference>
<dbReference type="InterPro" id="IPR027417">
    <property type="entry name" value="P-loop_NTPase"/>
</dbReference>
<feature type="domain" description="UvrD-like helicase C-terminal" evidence="2">
    <location>
        <begin position="302"/>
        <end position="350"/>
    </location>
</feature>
<dbReference type="EMBL" id="AWOR01000026">
    <property type="protein sequence ID" value="KGH31246.1"/>
    <property type="molecule type" value="Genomic_DNA"/>
</dbReference>
<dbReference type="Gene3D" id="3.40.50.300">
    <property type="entry name" value="P-loop containing nucleotide triphosphate hydrolases"/>
    <property type="match status" value="2"/>
</dbReference>
<dbReference type="Pfam" id="PF13538">
    <property type="entry name" value="UvrD_C_2"/>
    <property type="match status" value="1"/>
</dbReference>
<dbReference type="GO" id="GO:0043138">
    <property type="term" value="F:3'-5' DNA helicase activity"/>
    <property type="evidence" value="ECO:0007669"/>
    <property type="project" value="TreeGrafter"/>
</dbReference>
<dbReference type="SUPFAM" id="SSF52540">
    <property type="entry name" value="P-loop containing nucleoside triphosphate hydrolases"/>
    <property type="match status" value="1"/>
</dbReference>
<evidence type="ECO:0000256" key="1">
    <source>
        <dbReference type="ARBA" id="ARBA00034923"/>
    </source>
</evidence>
<reference evidence="3 4" key="1">
    <citation type="submission" date="2013-09" db="EMBL/GenBank/DDBJ databases">
        <title>High correlation between genotypes and phenotypes of environmental bacteria Comamonas testosteroni strains.</title>
        <authorList>
            <person name="Liu L."/>
            <person name="Zhu W."/>
            <person name="Xia X."/>
            <person name="Xu B."/>
            <person name="Luo M."/>
            <person name="Wang G."/>
        </authorList>
    </citation>
    <scope>NUCLEOTIDE SEQUENCE [LARGE SCALE GENOMIC DNA]</scope>
    <source>
        <strain evidence="3 4">JL40</strain>
    </source>
</reference>
<dbReference type="PANTHER" id="PTHR11070:SF2">
    <property type="entry name" value="ATP-DEPENDENT DNA HELICASE SRS2"/>
    <property type="match status" value="1"/>
</dbReference>
<dbReference type="AlphaFoldDB" id="A0A096FLN2"/>
<gene>
    <name evidence="3" type="ORF">P353_06810</name>
</gene>
<dbReference type="GO" id="GO:0005524">
    <property type="term" value="F:ATP binding"/>
    <property type="evidence" value="ECO:0007669"/>
    <property type="project" value="InterPro"/>
</dbReference>
<sequence>MSDSWWKDEDDLVPDQAKLLSIDEDRNLLIKGPPGSGKTNLLLLRANQLYLGDYPNLHIVVFGSLLKQFIQLGGKQYDFPAEKIVTQAKLFNDILRTEGEGVDDEDLEHDAARAERANRLQKLVDEGRVGVQFEALLLDEAQDYTPQEIKLMSKLTNVFIATADARQKIYNVLDCSGELAACTDEVYPLTFHFRNGMAICRVADGIMKGTSGYVPLQRHMNYKEADYPSTFTPKGGLTLDEQVAAMAAQIKDQRFAYPDDLIGVLCPRNEELDALYVGLMHAGFGDSITRANSRSFDPSKPIWLSTLTAAKGLEFRALHIAGLDYLYRMGGVQKRLIYTGITRAKTALTMYWHKSIPGYLESAIQGAVPPKGPVTMKKIFGKG</sequence>
<dbReference type="InterPro" id="IPR027785">
    <property type="entry name" value="UvrD-like_helicase_C"/>
</dbReference>
<dbReference type="Proteomes" id="UP000029553">
    <property type="component" value="Unassembled WGS sequence"/>
</dbReference>
<organism evidence="3 4">
    <name type="scientific">Comamonas testosteroni</name>
    <name type="common">Pseudomonas testosteroni</name>
    <dbReference type="NCBI Taxonomy" id="285"/>
    <lineage>
        <taxon>Bacteria</taxon>
        <taxon>Pseudomonadati</taxon>
        <taxon>Pseudomonadota</taxon>
        <taxon>Betaproteobacteria</taxon>
        <taxon>Burkholderiales</taxon>
        <taxon>Comamonadaceae</taxon>
        <taxon>Comamonas</taxon>
    </lineage>
</organism>
<dbReference type="RefSeq" id="WP_034366986.1">
    <property type="nucleotide sequence ID" value="NZ_AWOR01000026.1"/>
</dbReference>
<accession>A0A096FLN2</accession>
<dbReference type="GO" id="GO:0000725">
    <property type="term" value="P:recombinational repair"/>
    <property type="evidence" value="ECO:0007669"/>
    <property type="project" value="TreeGrafter"/>
</dbReference>
<protein>
    <recommendedName>
        <fullName evidence="1">DNA 3'-5' helicase II</fullName>
    </recommendedName>
</protein>